<dbReference type="AlphaFoldDB" id="A0A0E9VNL3"/>
<dbReference type="EMBL" id="GBXM01028966">
    <property type="protein sequence ID" value="JAH79611.1"/>
    <property type="molecule type" value="Transcribed_RNA"/>
</dbReference>
<evidence type="ECO:0000313" key="1">
    <source>
        <dbReference type="EMBL" id="JAH79611.1"/>
    </source>
</evidence>
<proteinExistence type="predicted"/>
<organism evidence="1">
    <name type="scientific">Anguilla anguilla</name>
    <name type="common">European freshwater eel</name>
    <name type="synonym">Muraena anguilla</name>
    <dbReference type="NCBI Taxonomy" id="7936"/>
    <lineage>
        <taxon>Eukaryota</taxon>
        <taxon>Metazoa</taxon>
        <taxon>Chordata</taxon>
        <taxon>Craniata</taxon>
        <taxon>Vertebrata</taxon>
        <taxon>Euteleostomi</taxon>
        <taxon>Actinopterygii</taxon>
        <taxon>Neopterygii</taxon>
        <taxon>Teleostei</taxon>
        <taxon>Anguilliformes</taxon>
        <taxon>Anguillidae</taxon>
        <taxon>Anguilla</taxon>
    </lineage>
</organism>
<protein>
    <submittedName>
        <fullName evidence="1">Uncharacterized protein</fullName>
    </submittedName>
</protein>
<name>A0A0E9VNL3_ANGAN</name>
<accession>A0A0E9VNL3</accession>
<reference evidence="1" key="1">
    <citation type="submission" date="2014-11" db="EMBL/GenBank/DDBJ databases">
        <authorList>
            <person name="Amaro Gonzalez C."/>
        </authorList>
    </citation>
    <scope>NUCLEOTIDE SEQUENCE</scope>
</reference>
<reference evidence="1" key="2">
    <citation type="journal article" date="2015" name="Fish Shellfish Immunol.">
        <title>Early steps in the European eel (Anguilla anguilla)-Vibrio vulnificus interaction in the gills: Role of the RtxA13 toxin.</title>
        <authorList>
            <person name="Callol A."/>
            <person name="Pajuelo D."/>
            <person name="Ebbesson L."/>
            <person name="Teles M."/>
            <person name="MacKenzie S."/>
            <person name="Amaro C."/>
        </authorList>
    </citation>
    <scope>NUCLEOTIDE SEQUENCE</scope>
</reference>
<sequence>MREYRTSRVRAQVYLEIMFITIRILWERYVRIFWIVTSQTLENFF</sequence>